<dbReference type="GO" id="GO:0005509">
    <property type="term" value="F:calcium ion binding"/>
    <property type="evidence" value="ECO:0007669"/>
    <property type="project" value="UniProtKB-UniRule"/>
</dbReference>
<dbReference type="Proteomes" id="UP001367676">
    <property type="component" value="Unassembled WGS sequence"/>
</dbReference>
<evidence type="ECO:0000256" key="1">
    <source>
        <dbReference type="ARBA" id="ARBA00004370"/>
    </source>
</evidence>
<evidence type="ECO:0000256" key="8">
    <source>
        <dbReference type="ARBA" id="ARBA00022989"/>
    </source>
</evidence>
<feature type="domain" description="Cadherin" evidence="15">
    <location>
        <begin position="202"/>
        <end position="309"/>
    </location>
</feature>
<feature type="compositionally biased region" description="Low complexity" evidence="13">
    <location>
        <begin position="2297"/>
        <end position="2330"/>
    </location>
</feature>
<dbReference type="InterPro" id="IPR039808">
    <property type="entry name" value="Cadherin"/>
</dbReference>
<dbReference type="PROSITE" id="PS00232">
    <property type="entry name" value="CADHERIN_1"/>
    <property type="match status" value="12"/>
</dbReference>
<reference evidence="16 17" key="1">
    <citation type="submission" date="2024-03" db="EMBL/GenBank/DDBJ databases">
        <title>Adaptation during the transition from Ophiocordyceps entomopathogen to insect associate is accompanied by gene loss and intensified selection.</title>
        <authorList>
            <person name="Ward C.M."/>
            <person name="Onetto C.A."/>
            <person name="Borneman A.R."/>
        </authorList>
    </citation>
    <scope>NUCLEOTIDE SEQUENCE [LARGE SCALE GENOMIC DNA]</scope>
    <source>
        <strain evidence="16">AWRI1</strain>
        <tissue evidence="16">Single Adult Female</tissue>
    </source>
</reference>
<dbReference type="FunFam" id="2.60.40.60:FF:000013">
    <property type="entry name" value="Cadherin EGF LAG seven-pass G-type receptor"/>
    <property type="match status" value="1"/>
</dbReference>
<evidence type="ECO:0000313" key="16">
    <source>
        <dbReference type="EMBL" id="KAK7590578.1"/>
    </source>
</evidence>
<keyword evidence="9 14" id="KW-0472">Membrane</keyword>
<feature type="domain" description="Cadherin" evidence="15">
    <location>
        <begin position="1483"/>
        <end position="1579"/>
    </location>
</feature>
<keyword evidence="4" id="KW-0732">Signal</keyword>
<feature type="domain" description="Cadherin" evidence="15">
    <location>
        <begin position="1580"/>
        <end position="1689"/>
    </location>
</feature>
<accession>A0AAN9TFS3</accession>
<organism evidence="16 17">
    <name type="scientific">Parthenolecanium corni</name>
    <dbReference type="NCBI Taxonomy" id="536013"/>
    <lineage>
        <taxon>Eukaryota</taxon>
        <taxon>Metazoa</taxon>
        <taxon>Ecdysozoa</taxon>
        <taxon>Arthropoda</taxon>
        <taxon>Hexapoda</taxon>
        <taxon>Insecta</taxon>
        <taxon>Pterygota</taxon>
        <taxon>Neoptera</taxon>
        <taxon>Paraneoptera</taxon>
        <taxon>Hemiptera</taxon>
        <taxon>Sternorrhyncha</taxon>
        <taxon>Coccoidea</taxon>
        <taxon>Coccidae</taxon>
        <taxon>Parthenolecanium</taxon>
    </lineage>
</organism>
<dbReference type="InterPro" id="IPR015919">
    <property type="entry name" value="Cadherin-like_sf"/>
</dbReference>
<feature type="region of interest" description="Disordered" evidence="13">
    <location>
        <begin position="2223"/>
        <end position="2252"/>
    </location>
</feature>
<dbReference type="FunFam" id="2.60.40.60:FF:000279">
    <property type="entry name" value="Protocadherin-16, putative"/>
    <property type="match status" value="1"/>
</dbReference>
<feature type="region of interest" description="Disordered" evidence="13">
    <location>
        <begin position="2131"/>
        <end position="2154"/>
    </location>
</feature>
<evidence type="ECO:0000259" key="15">
    <source>
        <dbReference type="PROSITE" id="PS50268"/>
    </source>
</evidence>
<evidence type="ECO:0000256" key="6">
    <source>
        <dbReference type="ARBA" id="ARBA00022837"/>
    </source>
</evidence>
<dbReference type="FunFam" id="2.60.40.60:FF:000035">
    <property type="entry name" value="Protocadherin Fat 3"/>
    <property type="match status" value="1"/>
</dbReference>
<feature type="domain" description="Cadherin" evidence="15">
    <location>
        <begin position="98"/>
        <end position="200"/>
    </location>
</feature>
<keyword evidence="7" id="KW-0130">Cell adhesion</keyword>
<feature type="domain" description="Cadherin" evidence="15">
    <location>
        <begin position="420"/>
        <end position="530"/>
    </location>
</feature>
<dbReference type="FunFam" id="2.60.40.60:FF:000140">
    <property type="entry name" value="Dachsous cadherin-related 1"/>
    <property type="match status" value="1"/>
</dbReference>
<feature type="region of interest" description="Disordered" evidence="13">
    <location>
        <begin position="1992"/>
        <end position="2036"/>
    </location>
</feature>
<feature type="domain" description="Cadherin" evidence="15">
    <location>
        <begin position="1802"/>
        <end position="1903"/>
    </location>
</feature>
<feature type="domain" description="Cadherin" evidence="15">
    <location>
        <begin position="5"/>
        <end position="97"/>
    </location>
</feature>
<feature type="domain" description="Cadherin" evidence="15">
    <location>
        <begin position="1061"/>
        <end position="1168"/>
    </location>
</feature>
<feature type="domain" description="Cadherin" evidence="15">
    <location>
        <begin position="310"/>
        <end position="419"/>
    </location>
</feature>
<evidence type="ECO:0000256" key="10">
    <source>
        <dbReference type="ARBA" id="ARBA00023157"/>
    </source>
</evidence>
<dbReference type="InterPro" id="IPR002126">
    <property type="entry name" value="Cadherin-like_dom"/>
</dbReference>
<name>A0AAN9TFS3_9HEMI</name>
<feature type="compositionally biased region" description="Polar residues" evidence="13">
    <location>
        <begin position="2134"/>
        <end position="2154"/>
    </location>
</feature>
<dbReference type="GO" id="GO:0007424">
    <property type="term" value="P:open tracheal system development"/>
    <property type="evidence" value="ECO:0007669"/>
    <property type="project" value="UniProtKB-ARBA"/>
</dbReference>
<dbReference type="SUPFAM" id="SSF49313">
    <property type="entry name" value="Cadherin-like"/>
    <property type="match status" value="18"/>
</dbReference>
<comment type="caution">
    <text evidence="16">The sequence shown here is derived from an EMBL/GenBank/DDBJ whole genome shotgun (WGS) entry which is preliminary data.</text>
</comment>
<protein>
    <recommendedName>
        <fullName evidence="15">Cadherin domain-containing protein</fullName>
    </recommendedName>
</protein>
<sequence length="2349" mass="257132">MIVKILQIIAVDLDTGNNAKISYKLAEAKTEDGQLDMESFGVSPNSGWIFLKKQLDRERTSAYTLRILASDNGAPRNTATATVHVSVSDYNDNDPQFSRDIYEFSVEENRPHGTVFGSLKAVDKDIDNNAAIRYSLIPSNSSFQINSFTGVLSTREPLDRETKSVYELVAEAKDQGVPSRSSRVALRIKVTDVNDNAPVLDDPQEDVISVREEQPPGTEVLRVRAVDPDEGYNATLSYSILKGRDTDGYGIFTIDPLTGVMRTRSMLDHEERSVYRIAVAATDSGIPPKQTVRILRVEVLDVNDNRPTFSSSSLMFKIREDVPVGHIIGSVIVGENSAQANRGHITYKLTFISPSSEPEKPFDIDRRSGSLVVIKELDRETCPEYRLEVRILDTSTNPQSSAVVVKIELLDVNDNAPRWKVDPLRIPVPEDSLIGTTVWNFSATDADAGANKEIRYGLVHQWPSFDYPIFSVDPLTGNLVVETALDYEKIKEFTLVVKATDQAVNASERLSTLLTVQVIVQDTNDNAPIIISPSGKSLFVGSFAKEGTEVDRIIAVDNDSGENGRVSYAISAGNENGHFALDRDSGKISIAKAVTFPDAFVLNVTASDRGSPVSLASATTVNVTSQAKDEHQLKFSRSVYRVNVSEDLSLGSSIFSVSSNVIDYHSGNLNNLRYEISGGSVNDVFGVNDKGNTLVLRKGLDRETKDRYVLPLYVKDMKNGKFDSSTLIINILDVNDNAPSFKHGSCYPLYVPENMDSSLIHTVVAMDRDLGNNARIMYSIIDGNIGNRFQIDANTGDILAQSLDRETQAKYHLTVSAQDLGSPIPLIGYCNITVVVEDENDNDPQFEKSTYQAKVLENVTVGTTVLVVKAIDLDLDLNAQIVYSLKNESNAVFRINNRTGAIVTNSELDRELQSQYTFQVVATDSGRYKSHSHAVNVQITIKDVNDNKPKCSKYPFSAQIPPDVHVGSEVVKVSATDQDEDANGEVVYKILNDHQMTKFRINSNTGAVTTTANLASDAGRTFYMEVLVSDKGSPSLSTNCLVELKVDGNNFDGPRVLLRFQNSSYSTHIMENTPAGENLLQVFALRSDGRRQKIIYSFTNGNENDAFEINSSNGQIRVRNSTALDYEVNPKLHLTLVAQTDNSTGSSLFAFADLTVYLTDQNDNAPVFTQEEYFASVLEGVNKGTFVIQLLATDADSSPDSRVLYHVVDGNHDNAFIIEPPTSNIIKTNIVLDAEIRNTYRLTIIATDDGIPQLTGTATIRINVIDVNDNPPSFPPHSTVNVNENTAVGSVVTSVVANDVDTFPMLVYTMDGDDKSLSKFAIDRYSGRVVLKKTLDYESRKEYRLRITASDRKQTATTILIINVTDENDNAPVFDDLYYQFALPGDDTASSAHNPKVHATDADSGENHVIHYSLVSSVAGFSINKSTGVISVNRTAISKELLYKGFFDILVKATDGGSPPMSAVVPVKFDARFGTQWNSPVPLQSEYRISVRENAAKGKIILRLFPNNTPDSRLQFNIVNGNHDNRFDILSPNGDIVLLDRLDREIIDIYSLQIGVGRNVSSTRVHIIVEDVNDNAPQFSPFKSILTVSESVPLNSSLMQFHATDSDLPPNSDVRYEIISGNDQNIFTIDSFTGHLTLRKPLDCDNGVFEHNLVIRASDVAKPPQDLPLSTLALLKINVTDENDNEPRFPISEYLEFVAENEPIGVAVFTAKATDLDKGAYGRLNYSIISAAASGFADADDSWKLFKVNPTTGLVSTNANFDYETRSRYAFTLLSCDTGGRCAKVKVRVEIESKDEFHPQFTERTFRFTVSGGSPIGSVIGYVTATDRDKGSDGRIVYQLTNQNHYFKINRTTGAIMVKKKLDILTADQDISLVVSASSGRQGSLTNMSVVEIAFDPLLAPGINMASSGVNSSSSLADWLIVLLVLFVVVVIGVGGFVAFLHFKNRRQKNVNKLNLGQNNQRVDAFVDPGAFDTIPIRGGVGHGVTQFGPPKYDEIPTYRTTNSASNSAAATTSELSASEQSGSSGRGSAEDGDVDEEIRMINEGQNRARRNPDDDNLSDVSVHNTQEYLARLGIINSHPNSNSSVQNENAIDLATHRQAVPMNQIGMFDDDGANETDITNIIYAKLNDVSSERGGSSQDDVERNSSTGRATSSVDRTMVLDGYQVPTGTQPSMSGSLSSIVHSEEELTGSYNWDYLLDWGPQYQPLAHVFSEIARLKDDAASVKSGTSGTSSSKSKSQSLMKTVPPPLLTNVAPRSITAPVINTRPTITGHSTPHQNQMLLLPRSPISHDATSGFSTSAAMSPSFSPSLSPLAARSPSVSPMHLHTMGSGHHHHLKARHHPNESDIRI</sequence>
<dbReference type="GO" id="GO:0016342">
    <property type="term" value="C:catenin complex"/>
    <property type="evidence" value="ECO:0007669"/>
    <property type="project" value="TreeGrafter"/>
</dbReference>
<dbReference type="PROSITE" id="PS50268">
    <property type="entry name" value="CADHERIN_2"/>
    <property type="match status" value="18"/>
</dbReference>
<dbReference type="GO" id="GO:0009887">
    <property type="term" value="P:animal organ morphogenesis"/>
    <property type="evidence" value="ECO:0007669"/>
    <property type="project" value="UniProtKB-ARBA"/>
</dbReference>
<dbReference type="GO" id="GO:0007156">
    <property type="term" value="P:homophilic cell adhesion via plasma membrane adhesion molecules"/>
    <property type="evidence" value="ECO:0007669"/>
    <property type="project" value="InterPro"/>
</dbReference>
<evidence type="ECO:0000313" key="17">
    <source>
        <dbReference type="Proteomes" id="UP001367676"/>
    </source>
</evidence>
<keyword evidence="5" id="KW-0677">Repeat</keyword>
<feature type="domain" description="Cadherin" evidence="15">
    <location>
        <begin position="532"/>
        <end position="635"/>
    </location>
</feature>
<feature type="compositionally biased region" description="Low complexity" evidence="13">
    <location>
        <begin position="2223"/>
        <end position="2240"/>
    </location>
</feature>
<feature type="transmembrane region" description="Helical" evidence="14">
    <location>
        <begin position="1919"/>
        <end position="1943"/>
    </location>
</feature>
<dbReference type="Gene3D" id="4.10.900.10">
    <property type="entry name" value="TCF3-CBD (Catenin binding domain)"/>
    <property type="match status" value="1"/>
</dbReference>
<dbReference type="Gene3D" id="2.60.40.60">
    <property type="entry name" value="Cadherins"/>
    <property type="match status" value="18"/>
</dbReference>
<evidence type="ECO:0000256" key="11">
    <source>
        <dbReference type="ARBA" id="ARBA00023180"/>
    </source>
</evidence>
<evidence type="ECO:0000256" key="7">
    <source>
        <dbReference type="ARBA" id="ARBA00022889"/>
    </source>
</evidence>
<evidence type="ECO:0000256" key="12">
    <source>
        <dbReference type="PROSITE-ProRule" id="PRU00043"/>
    </source>
</evidence>
<dbReference type="EMBL" id="JBBCAQ010000022">
    <property type="protein sequence ID" value="KAK7590578.1"/>
    <property type="molecule type" value="Genomic_DNA"/>
</dbReference>
<gene>
    <name evidence="16" type="ORF">V9T40_002191</name>
</gene>
<evidence type="ECO:0000256" key="9">
    <source>
        <dbReference type="ARBA" id="ARBA00023136"/>
    </source>
</evidence>
<evidence type="ECO:0000256" key="5">
    <source>
        <dbReference type="ARBA" id="ARBA00022737"/>
    </source>
</evidence>
<proteinExistence type="predicted"/>
<dbReference type="GO" id="GO:0045296">
    <property type="term" value="F:cadherin binding"/>
    <property type="evidence" value="ECO:0007669"/>
    <property type="project" value="TreeGrafter"/>
</dbReference>
<keyword evidence="8 14" id="KW-1133">Transmembrane helix</keyword>
<keyword evidence="6 12" id="KW-0106">Calcium</keyword>
<dbReference type="PANTHER" id="PTHR24027:SF438">
    <property type="entry name" value="CADHERIN 23"/>
    <property type="match status" value="1"/>
</dbReference>
<feature type="domain" description="Cadherin" evidence="15">
    <location>
        <begin position="743"/>
        <end position="846"/>
    </location>
</feature>
<keyword evidence="2" id="KW-0245">EGF-like domain</keyword>
<feature type="domain" description="Cadherin" evidence="15">
    <location>
        <begin position="847"/>
        <end position="951"/>
    </location>
</feature>
<evidence type="ECO:0000256" key="4">
    <source>
        <dbReference type="ARBA" id="ARBA00022729"/>
    </source>
</evidence>
<dbReference type="FunFam" id="2.60.40.60:FF:000080">
    <property type="entry name" value="FAT atypical cadherin 1"/>
    <property type="match status" value="1"/>
</dbReference>
<keyword evidence="10" id="KW-1015">Disulfide bond</keyword>
<dbReference type="GO" id="GO:0008013">
    <property type="term" value="F:beta-catenin binding"/>
    <property type="evidence" value="ECO:0007669"/>
    <property type="project" value="TreeGrafter"/>
</dbReference>
<dbReference type="GO" id="GO:0007163">
    <property type="term" value="P:establishment or maintenance of cell polarity"/>
    <property type="evidence" value="ECO:0007669"/>
    <property type="project" value="UniProtKB-ARBA"/>
</dbReference>
<dbReference type="PRINTS" id="PR00205">
    <property type="entry name" value="CADHERIN"/>
</dbReference>
<feature type="domain" description="Cadherin" evidence="15">
    <location>
        <begin position="1397"/>
        <end position="1467"/>
    </location>
</feature>
<dbReference type="InterPro" id="IPR027397">
    <property type="entry name" value="Catenin-bd_sf"/>
</dbReference>
<dbReference type="PANTHER" id="PTHR24027">
    <property type="entry name" value="CADHERIN-23"/>
    <property type="match status" value="1"/>
</dbReference>
<feature type="domain" description="Cadherin" evidence="15">
    <location>
        <begin position="1690"/>
        <end position="1801"/>
    </location>
</feature>
<keyword evidence="3 14" id="KW-0812">Transmembrane</keyword>
<dbReference type="Pfam" id="PF00028">
    <property type="entry name" value="Cadherin"/>
    <property type="match status" value="18"/>
</dbReference>
<feature type="domain" description="Cadherin" evidence="15">
    <location>
        <begin position="636"/>
        <end position="741"/>
    </location>
</feature>
<dbReference type="GO" id="GO:0016477">
    <property type="term" value="P:cell migration"/>
    <property type="evidence" value="ECO:0007669"/>
    <property type="project" value="TreeGrafter"/>
</dbReference>
<feature type="domain" description="Cadherin" evidence="15">
    <location>
        <begin position="1169"/>
        <end position="1274"/>
    </location>
</feature>
<evidence type="ECO:0000256" key="13">
    <source>
        <dbReference type="SAM" id="MobiDB-lite"/>
    </source>
</evidence>
<feature type="region of interest" description="Disordered" evidence="13">
    <location>
        <begin position="2287"/>
        <end position="2349"/>
    </location>
</feature>
<feature type="domain" description="Cadherin" evidence="15">
    <location>
        <begin position="1274"/>
        <end position="1374"/>
    </location>
</feature>
<feature type="compositionally biased region" description="Basic residues" evidence="13">
    <location>
        <begin position="2331"/>
        <end position="2340"/>
    </location>
</feature>
<dbReference type="FunFam" id="2.60.40.60:FF:000015">
    <property type="entry name" value="FAT atypical cadherin 1"/>
    <property type="match status" value="1"/>
</dbReference>
<feature type="domain" description="Cadherin" evidence="15">
    <location>
        <begin position="952"/>
        <end position="1056"/>
    </location>
</feature>
<evidence type="ECO:0000256" key="2">
    <source>
        <dbReference type="ARBA" id="ARBA00022536"/>
    </source>
</evidence>
<dbReference type="GO" id="GO:0030855">
    <property type="term" value="P:epithelial cell differentiation"/>
    <property type="evidence" value="ECO:0007669"/>
    <property type="project" value="UniProtKB-ARBA"/>
</dbReference>
<dbReference type="FunFam" id="2.60.40.60:FF:000106">
    <property type="entry name" value="FAT atypical cadherin 4"/>
    <property type="match status" value="1"/>
</dbReference>
<evidence type="ECO:0000256" key="14">
    <source>
        <dbReference type="SAM" id="Phobius"/>
    </source>
</evidence>
<dbReference type="InterPro" id="IPR020894">
    <property type="entry name" value="Cadherin_CS"/>
</dbReference>
<dbReference type="SMART" id="SM00112">
    <property type="entry name" value="CA"/>
    <property type="match status" value="18"/>
</dbReference>
<keyword evidence="11" id="KW-0325">Glycoprotein</keyword>
<dbReference type="FunFam" id="2.60.40.60:FF:000081">
    <property type="entry name" value="protocadherin Fat 4"/>
    <property type="match status" value="1"/>
</dbReference>
<dbReference type="FunFam" id="2.60.40.60:FF:000020">
    <property type="entry name" value="Dachsous cadherin-related 1b"/>
    <property type="match status" value="4"/>
</dbReference>
<dbReference type="GO" id="GO:0001736">
    <property type="term" value="P:establishment of planar polarity"/>
    <property type="evidence" value="ECO:0007669"/>
    <property type="project" value="UniProtKB-ARBA"/>
</dbReference>
<keyword evidence="17" id="KW-1185">Reference proteome</keyword>
<dbReference type="CDD" id="cd11304">
    <property type="entry name" value="Cadherin_repeat"/>
    <property type="match status" value="18"/>
</dbReference>
<feature type="compositionally biased region" description="Low complexity" evidence="13">
    <location>
        <begin position="2001"/>
        <end position="2028"/>
    </location>
</feature>
<comment type="subcellular location">
    <subcellularLocation>
        <location evidence="1">Membrane</location>
    </subcellularLocation>
</comment>
<evidence type="ECO:0000256" key="3">
    <source>
        <dbReference type="ARBA" id="ARBA00022692"/>
    </source>
</evidence>